<dbReference type="Proteomes" id="UP000466931">
    <property type="component" value="Chromosome"/>
</dbReference>
<evidence type="ECO:0000313" key="2">
    <source>
        <dbReference type="Proteomes" id="UP000466931"/>
    </source>
</evidence>
<proteinExistence type="predicted"/>
<reference evidence="1" key="2">
    <citation type="submission" date="2020-02" db="EMBL/GenBank/DDBJ databases">
        <authorList>
            <person name="Matsumoto Y."/>
            <person name="Motooka D."/>
            <person name="Nakamura S."/>
        </authorList>
    </citation>
    <scope>NUCLEOTIDE SEQUENCE</scope>
    <source>
        <strain evidence="1">JCM 13671</strain>
    </source>
</reference>
<dbReference type="AlphaFoldDB" id="A0A7I7XUU0"/>
<name>A0A7I7XUU0_9MYCO</name>
<gene>
    <name evidence="1" type="ORF">MCNF_15360</name>
</gene>
<sequence>MGWPVCGKCCEVAFFPWVGGPHHCVVIEPDEPKFIYGHCGQPIGTTGTHADLVAEQERIMFNQFERDLIAAVETGEFVLRSSSMLSITVNDAIETVASEYPNIRRESIHAAGRAFAEQLEWDNRMNEQAELDCDSGR</sequence>
<keyword evidence="2" id="KW-1185">Reference proteome</keyword>
<evidence type="ECO:0000313" key="1">
    <source>
        <dbReference type="EMBL" id="BBZ32931.1"/>
    </source>
</evidence>
<dbReference type="EMBL" id="AP022612">
    <property type="protein sequence ID" value="BBZ32931.1"/>
    <property type="molecule type" value="Genomic_DNA"/>
</dbReference>
<reference evidence="1" key="1">
    <citation type="journal article" date="2019" name="Emerg. Microbes Infect.">
        <title>Comprehensive subspecies identification of 175 nontuberculous mycobacteria species based on 7547 genomic profiles.</title>
        <authorList>
            <person name="Matsumoto Y."/>
            <person name="Kinjo T."/>
            <person name="Motooka D."/>
            <person name="Nabeya D."/>
            <person name="Jung N."/>
            <person name="Uechi K."/>
            <person name="Horii T."/>
            <person name="Iida T."/>
            <person name="Fujita J."/>
            <person name="Nakamura S."/>
        </authorList>
    </citation>
    <scope>NUCLEOTIDE SEQUENCE [LARGE SCALE GENOMIC DNA]</scope>
    <source>
        <strain evidence="1">JCM 13671</strain>
    </source>
</reference>
<accession>A0A7I7XUU0</accession>
<protein>
    <submittedName>
        <fullName evidence="1">Uncharacterized protein</fullName>
    </submittedName>
</protein>
<organism evidence="1 2">
    <name type="scientific">Mycolicibacterium confluentis</name>
    <dbReference type="NCBI Taxonomy" id="28047"/>
    <lineage>
        <taxon>Bacteria</taxon>
        <taxon>Bacillati</taxon>
        <taxon>Actinomycetota</taxon>
        <taxon>Actinomycetes</taxon>
        <taxon>Mycobacteriales</taxon>
        <taxon>Mycobacteriaceae</taxon>
        <taxon>Mycolicibacterium</taxon>
    </lineage>
</organism>